<protein>
    <submittedName>
        <fullName evidence="1">Uncharacterized protein</fullName>
    </submittedName>
</protein>
<accession>A0A098LGP3</accession>
<name>A0A098LGP3_9BACT</name>
<dbReference type="OrthoDB" id="982115at2"/>
<dbReference type="RefSeq" id="WP_045465432.1">
    <property type="nucleotide sequence ID" value="NZ_BBLT01000006.1"/>
</dbReference>
<dbReference type="STRING" id="153721.MYP_3369"/>
<reference evidence="1 2" key="1">
    <citation type="submission" date="2014-09" db="EMBL/GenBank/DDBJ databases">
        <title>Sporocytophaga myxococcoides PG-01 genome sequencing.</title>
        <authorList>
            <person name="Liu L."/>
            <person name="Gao P.J."/>
            <person name="Chen G.J."/>
            <person name="Wang L.S."/>
        </authorList>
    </citation>
    <scope>NUCLEOTIDE SEQUENCE [LARGE SCALE GENOMIC DNA]</scope>
    <source>
        <strain evidence="1 2">PG-01</strain>
    </source>
</reference>
<comment type="caution">
    <text evidence="1">The sequence shown here is derived from an EMBL/GenBank/DDBJ whole genome shotgun (WGS) entry which is preliminary data.</text>
</comment>
<dbReference type="EMBL" id="BBLT01000006">
    <property type="protein sequence ID" value="GAL86140.1"/>
    <property type="molecule type" value="Genomic_DNA"/>
</dbReference>
<gene>
    <name evidence="1" type="ORF">MYP_3369</name>
</gene>
<evidence type="ECO:0000313" key="1">
    <source>
        <dbReference type="EMBL" id="GAL86140.1"/>
    </source>
</evidence>
<organism evidence="1 2">
    <name type="scientific">Sporocytophaga myxococcoides</name>
    <dbReference type="NCBI Taxonomy" id="153721"/>
    <lineage>
        <taxon>Bacteria</taxon>
        <taxon>Pseudomonadati</taxon>
        <taxon>Bacteroidota</taxon>
        <taxon>Cytophagia</taxon>
        <taxon>Cytophagales</taxon>
        <taxon>Cytophagaceae</taxon>
        <taxon>Sporocytophaga</taxon>
    </lineage>
</organism>
<evidence type="ECO:0000313" key="2">
    <source>
        <dbReference type="Proteomes" id="UP000030185"/>
    </source>
</evidence>
<dbReference type="AlphaFoldDB" id="A0A098LGP3"/>
<keyword evidence="2" id="KW-1185">Reference proteome</keyword>
<proteinExistence type="predicted"/>
<dbReference type="Proteomes" id="UP000030185">
    <property type="component" value="Unassembled WGS sequence"/>
</dbReference>
<sequence>MGLDITHYKATLIKPQTTDPTSVLSETRESYNDFNVPFQHFKQYIQEIDCPNILDTVIIAKQENHLDEAKEFLKNYNYTFFLKTNDEELNNLLTKHEIENGLIGLHKHMHDQVLGARWIVLYYYEILKKEGFYYEEVGYQRKGMSSKFWDRFSSEDIYNFALKEDFEYAYSCVDYCWSIDTREIVKQRKEDFKNNFIDNFESGASFLSLSY</sequence>